<comment type="caution">
    <text evidence="16">The sequence shown here is derived from an EMBL/GenBank/DDBJ whole genome shotgun (WGS) entry which is preliminary data.</text>
</comment>
<keyword evidence="17" id="KW-1185">Reference proteome</keyword>
<dbReference type="SUPFAM" id="SSF81321">
    <property type="entry name" value="Family A G protein-coupled receptor-like"/>
    <property type="match status" value="1"/>
</dbReference>
<dbReference type="PROSITE" id="PS00237">
    <property type="entry name" value="G_PROTEIN_RECEP_F1_1"/>
    <property type="match status" value="1"/>
</dbReference>
<dbReference type="Proteomes" id="UP001651158">
    <property type="component" value="Unassembled WGS sequence"/>
</dbReference>
<keyword evidence="3" id="KW-1003">Cell membrane</keyword>
<keyword evidence="7 12" id="KW-0297">G-protein coupled receptor</keyword>
<evidence type="ECO:0000256" key="8">
    <source>
        <dbReference type="ARBA" id="ARBA00023136"/>
    </source>
</evidence>
<dbReference type="NCBIfam" id="TIGR00030">
    <property type="entry name" value="S21p"/>
    <property type="match status" value="1"/>
</dbReference>
<proteinExistence type="inferred from homology"/>
<feature type="transmembrane region" description="Helical" evidence="14">
    <location>
        <begin position="231"/>
        <end position="252"/>
    </location>
</feature>
<feature type="transmembrane region" description="Helical" evidence="14">
    <location>
        <begin position="461"/>
        <end position="487"/>
    </location>
</feature>
<comment type="similarity">
    <text evidence="2">Belongs to the bacterial ribosomal protein bS21 family.</text>
</comment>
<evidence type="ECO:0000256" key="10">
    <source>
        <dbReference type="ARBA" id="ARBA00023224"/>
    </source>
</evidence>
<dbReference type="InterPro" id="IPR000276">
    <property type="entry name" value="GPCR_Rhodpsn"/>
</dbReference>
<feature type="region of interest" description="Disordered" evidence="13">
    <location>
        <begin position="530"/>
        <end position="583"/>
    </location>
</feature>
<keyword evidence="10 12" id="KW-0807">Transducer</keyword>
<evidence type="ECO:0000256" key="12">
    <source>
        <dbReference type="RuleBase" id="RU000688"/>
    </source>
</evidence>
<evidence type="ECO:0000256" key="3">
    <source>
        <dbReference type="ARBA" id="ARBA00022475"/>
    </source>
</evidence>
<feature type="domain" description="G-protein coupled receptors family 1 profile" evidence="15">
    <location>
        <begin position="284"/>
        <end position="867"/>
    </location>
</feature>
<feature type="compositionally biased region" description="Low complexity" evidence="13">
    <location>
        <begin position="677"/>
        <end position="692"/>
    </location>
</feature>
<feature type="transmembrane region" description="Helical" evidence="14">
    <location>
        <begin position="108"/>
        <end position="132"/>
    </location>
</feature>
<feature type="region of interest" description="Disordered" evidence="13">
    <location>
        <begin position="673"/>
        <end position="772"/>
    </location>
</feature>
<dbReference type="Gene3D" id="1.20.1070.10">
    <property type="entry name" value="Rhodopsin 7-helix transmembrane proteins"/>
    <property type="match status" value="2"/>
</dbReference>
<evidence type="ECO:0000259" key="15">
    <source>
        <dbReference type="PROSITE" id="PS50262"/>
    </source>
</evidence>
<keyword evidence="5" id="KW-0689">Ribosomal protein</keyword>
<name>A0ABR4QS55_9CEST</name>
<evidence type="ECO:0000256" key="6">
    <source>
        <dbReference type="ARBA" id="ARBA00022989"/>
    </source>
</evidence>
<keyword evidence="6 14" id="KW-1133">Transmembrane helix</keyword>
<evidence type="ECO:0000313" key="16">
    <source>
        <dbReference type="EMBL" id="KAL5112521.1"/>
    </source>
</evidence>
<sequence length="889" mass="101633">MASRTALETYFNNIRFLRKTVFVKENDVTSAFAALNRILRNDRVINAIKAQEYYEKPTRMRRRVMYERCKRIYDAEMARKINFVMKYCQQLLASLWYDGLPGFRRKPFVVQAAIIVLIGLLYPVLSLCCLLAPDSRWGNMLRKPFIKFICQSSAYISFLSKICPPPPSHHPTPPIPCLPVSLPFSPAICTPLEDYGGWCITEAPSPSSPPPPPLKCLDVEGLHGGECRHRIVWCCAVLNVCYSFAIFLPISFTLQMEDYSIYTLPVKVVLGIMSSLVSLCCILGNLLVLFAFCVDRGVRTSNNYFIISLAVTDLTIGLISLNLLILYLLLGYWPLGNFICDCWLAIDFTACLVSQVTVFLITLDRFLSVKFPVKYRNWRSDNKPNRMQFALRRSYLKCLYRCLSLQPVRIYTINRPHLRVMLALSWILPAALWIPLVFAWYQMTGQDRPPSDQCNVPFTHYTAFNTILTISYFWIPLCFMISLYVGIYRTAVGLHQKVHETHRGLADLVLMAGTTMSKIGLSVKVAEPQNRAKSKAPLEKSPEQSDYLASRQSDVRDTNLPNKNDRGVNKQVNMNNSSPQLQTEHQTEFIDSGLGESNNMRTTSDLGLGCKRRSSSLSLEMPEFCDHYRCILSPNAPPSRASSVLSECDDPWTRQNGSQSLFKFEDHCKETIKHNQEGTNSTENTAENTNDTRLAPPLHKEEKRSKMKVSSFLRSRLKIANPKRNESSTFAKTENSSTDSVKQQCNNNNNSSSKNNASSNNNSNSKSRKNVNNQSSIRDRFIWFQNQKNVEKGKVERRKRRRARKALRMISFILGAFVICWTPYHIIILIKGFCDIPSKDYSCINVHLYNFAYYMCYMNSPINPFCYAMANIAFKRAFLRILNGDFRIT</sequence>
<protein>
    <submittedName>
        <fullName evidence="16">Muscarinic acetylcholine receptor M5</fullName>
    </submittedName>
</protein>
<comment type="similarity">
    <text evidence="12">Belongs to the G-protein coupled receptor 1 family.</text>
</comment>
<accession>A0ABR4QS55</accession>
<evidence type="ECO:0000256" key="5">
    <source>
        <dbReference type="ARBA" id="ARBA00022980"/>
    </source>
</evidence>
<evidence type="ECO:0000256" key="13">
    <source>
        <dbReference type="SAM" id="MobiDB-lite"/>
    </source>
</evidence>
<feature type="transmembrane region" description="Helical" evidence="14">
    <location>
        <begin position="342"/>
        <end position="363"/>
    </location>
</feature>
<feature type="compositionally biased region" description="Low complexity" evidence="13">
    <location>
        <begin position="746"/>
        <end position="772"/>
    </location>
</feature>
<comment type="subcellular location">
    <subcellularLocation>
        <location evidence="1">Cell membrane</location>
        <topology evidence="1">Multi-pass membrane protein</topology>
    </subcellularLocation>
</comment>
<feature type="compositionally biased region" description="Polar residues" evidence="13">
    <location>
        <begin position="570"/>
        <end position="583"/>
    </location>
</feature>
<keyword evidence="8 14" id="KW-0472">Membrane</keyword>
<keyword evidence="9 12" id="KW-0675">Receptor</keyword>
<dbReference type="InterPro" id="IPR017452">
    <property type="entry name" value="GPCR_Rhodpsn_7TM"/>
</dbReference>
<dbReference type="PRINTS" id="PR00237">
    <property type="entry name" value="GPCRRHODOPSN"/>
</dbReference>
<reference evidence="16 17" key="1">
    <citation type="journal article" date="2022" name="Front. Cell. Infect. Microbiol.">
        <title>The Genomes of Two Strains of Taenia crassiceps the Animal Model for the Study of Human Cysticercosis.</title>
        <authorList>
            <person name="Bobes R.J."/>
            <person name="Estrada K."/>
            <person name="Rios-Valencia D.G."/>
            <person name="Calderon-Gallegos A."/>
            <person name="de la Torre P."/>
            <person name="Carrero J.C."/>
            <person name="Sanchez-Flores A."/>
            <person name="Laclette J.P."/>
        </authorList>
    </citation>
    <scope>NUCLEOTIDE SEQUENCE [LARGE SCALE GENOMIC DNA]</scope>
    <source>
        <strain evidence="16">WFUcys</strain>
    </source>
</reference>
<evidence type="ECO:0000256" key="1">
    <source>
        <dbReference type="ARBA" id="ARBA00004651"/>
    </source>
</evidence>
<keyword evidence="4 12" id="KW-0812">Transmembrane</keyword>
<evidence type="ECO:0000256" key="9">
    <source>
        <dbReference type="ARBA" id="ARBA00023170"/>
    </source>
</evidence>
<feature type="compositionally biased region" description="Basic and acidic residues" evidence="13">
    <location>
        <begin position="553"/>
        <end position="568"/>
    </location>
</feature>
<dbReference type="EMBL" id="JAKROA010000001">
    <property type="protein sequence ID" value="KAL5112521.1"/>
    <property type="molecule type" value="Genomic_DNA"/>
</dbReference>
<evidence type="ECO:0000313" key="17">
    <source>
        <dbReference type="Proteomes" id="UP001651158"/>
    </source>
</evidence>
<evidence type="ECO:0000256" key="4">
    <source>
        <dbReference type="ARBA" id="ARBA00022692"/>
    </source>
</evidence>
<evidence type="ECO:0000256" key="7">
    <source>
        <dbReference type="ARBA" id="ARBA00023040"/>
    </source>
</evidence>
<dbReference type="PROSITE" id="PS50262">
    <property type="entry name" value="G_PROTEIN_RECEP_F1_2"/>
    <property type="match status" value="1"/>
</dbReference>
<evidence type="ECO:0000256" key="2">
    <source>
        <dbReference type="ARBA" id="ARBA00006640"/>
    </source>
</evidence>
<evidence type="ECO:0000256" key="11">
    <source>
        <dbReference type="ARBA" id="ARBA00023274"/>
    </source>
</evidence>
<dbReference type="Pfam" id="PF00001">
    <property type="entry name" value="7tm_1"/>
    <property type="match status" value="2"/>
</dbReference>
<feature type="transmembrane region" description="Helical" evidence="14">
    <location>
        <begin position="806"/>
        <end position="830"/>
    </location>
</feature>
<dbReference type="InterPro" id="IPR001911">
    <property type="entry name" value="Ribosomal_bS21"/>
</dbReference>
<gene>
    <name evidence="16" type="ORF">TcWFU_007445</name>
</gene>
<organism evidence="16 17">
    <name type="scientific">Taenia crassiceps</name>
    <dbReference type="NCBI Taxonomy" id="6207"/>
    <lineage>
        <taxon>Eukaryota</taxon>
        <taxon>Metazoa</taxon>
        <taxon>Spiralia</taxon>
        <taxon>Lophotrochozoa</taxon>
        <taxon>Platyhelminthes</taxon>
        <taxon>Cestoda</taxon>
        <taxon>Eucestoda</taxon>
        <taxon>Cyclophyllidea</taxon>
        <taxon>Taeniidae</taxon>
        <taxon>Taenia</taxon>
    </lineage>
</organism>
<dbReference type="PANTHER" id="PTHR24247">
    <property type="entry name" value="5-HYDROXYTRYPTAMINE RECEPTOR"/>
    <property type="match status" value="1"/>
</dbReference>
<keyword evidence="11" id="KW-0687">Ribonucleoprotein</keyword>
<feature type="transmembrane region" description="Helical" evidence="14">
    <location>
        <begin position="420"/>
        <end position="441"/>
    </location>
</feature>
<feature type="compositionally biased region" description="Polar residues" evidence="13">
    <location>
        <begin position="727"/>
        <end position="745"/>
    </location>
</feature>
<dbReference type="Pfam" id="PF01165">
    <property type="entry name" value="Ribosomal_S21"/>
    <property type="match status" value="1"/>
</dbReference>
<feature type="transmembrane region" description="Helical" evidence="14">
    <location>
        <begin position="272"/>
        <end position="292"/>
    </location>
</feature>
<dbReference type="PANTHER" id="PTHR24247:SF191">
    <property type="entry name" value="MUSCARINIC ACETYLCHOLINE RECEPTOR, B-TYPE, ISOFORM A"/>
    <property type="match status" value="1"/>
</dbReference>
<evidence type="ECO:0000256" key="14">
    <source>
        <dbReference type="SAM" id="Phobius"/>
    </source>
</evidence>
<feature type="transmembrane region" description="Helical" evidence="14">
    <location>
        <begin position="304"/>
        <end position="330"/>
    </location>
</feature>